<feature type="domain" description="DUF5614" evidence="3">
    <location>
        <begin position="28"/>
        <end position="205"/>
    </location>
</feature>
<evidence type="ECO:0000259" key="2">
    <source>
        <dbReference type="Pfam" id="PF07000"/>
    </source>
</evidence>
<evidence type="ECO:0000259" key="3">
    <source>
        <dbReference type="Pfam" id="PF18474"/>
    </source>
</evidence>
<evidence type="ECO:0008006" key="6">
    <source>
        <dbReference type="Google" id="ProtNLM"/>
    </source>
</evidence>
<feature type="domain" description="DUF1308" evidence="2">
    <location>
        <begin position="221"/>
        <end position="376"/>
    </location>
</feature>
<dbReference type="OrthoDB" id="441890at2759"/>
<reference evidence="4" key="1">
    <citation type="submission" date="2022-01" db="EMBL/GenBank/DDBJ databases">
        <authorList>
            <person name="King R."/>
        </authorList>
    </citation>
    <scope>NUCLEOTIDE SEQUENCE</scope>
</reference>
<comment type="similarity">
    <text evidence="1">Belongs to the UPF0415 family.</text>
</comment>
<proteinExistence type="inferred from homology"/>
<dbReference type="PANTHER" id="PTHR13379:SF0">
    <property type="entry name" value="UPF0415 PROTEIN C7ORF25"/>
    <property type="match status" value="1"/>
</dbReference>
<dbReference type="Pfam" id="PF18474">
    <property type="entry name" value="DUF5614"/>
    <property type="match status" value="1"/>
</dbReference>
<protein>
    <recommendedName>
        <fullName evidence="6">DUF1308 domain-containing protein</fullName>
    </recommendedName>
</protein>
<dbReference type="InterPro" id="IPR041076">
    <property type="entry name" value="DUF5614"/>
</dbReference>
<dbReference type="EMBL" id="OV725079">
    <property type="protein sequence ID" value="CAH1397015.1"/>
    <property type="molecule type" value="Genomic_DNA"/>
</dbReference>
<organism evidence="4 5">
    <name type="scientific">Nezara viridula</name>
    <name type="common">Southern green stink bug</name>
    <name type="synonym">Cimex viridulus</name>
    <dbReference type="NCBI Taxonomy" id="85310"/>
    <lineage>
        <taxon>Eukaryota</taxon>
        <taxon>Metazoa</taxon>
        <taxon>Ecdysozoa</taxon>
        <taxon>Arthropoda</taxon>
        <taxon>Hexapoda</taxon>
        <taxon>Insecta</taxon>
        <taxon>Pterygota</taxon>
        <taxon>Neoptera</taxon>
        <taxon>Paraneoptera</taxon>
        <taxon>Hemiptera</taxon>
        <taxon>Heteroptera</taxon>
        <taxon>Panheteroptera</taxon>
        <taxon>Pentatomomorpha</taxon>
        <taxon>Pentatomoidea</taxon>
        <taxon>Pentatomidae</taxon>
        <taxon>Pentatominae</taxon>
        <taxon>Nezara</taxon>
    </lineage>
</organism>
<accession>A0A9P0MK22</accession>
<name>A0A9P0MK22_NEZVI</name>
<gene>
    <name evidence="4" type="ORF">NEZAVI_LOCUS6949</name>
</gene>
<keyword evidence="5" id="KW-1185">Reference proteome</keyword>
<dbReference type="InterPro" id="IPR010733">
    <property type="entry name" value="DUF1308"/>
</dbReference>
<sequence>MECNMYMCDTEYEKIIELGNLLLKLLDSIPSSIKGSNKLKSKIQQEIFCLEKAKQANRLKKEHISSSNLHHYEAFVNCVIKDPNCVSILELFHLDSDLVGKKKIYVDIVTEQRTKWIKVVARNPKALSQIFKGEGDYQQKSIIDHAEEYLECAKQNAVLFKPPVVEFYFASGIEIDLAEELSSIGIFISGNILGVDCENEQKALELLKIEPYQLNRDVNRLNLDVPTMIAYVSALTNGHADRKVRGKVLSQQAESERKFPVKPILDDVFKGKELYACETAVSNFKSIVDILGGEGEKKRTEELLSRITVVNDVPYTKLKIKGKIKARALAVFGTGQALEALTTTSNSSFVRAARTQGIHLDVFIHEPRALTERKEIAD</sequence>
<dbReference type="AlphaFoldDB" id="A0A9P0MK22"/>
<evidence type="ECO:0000313" key="5">
    <source>
        <dbReference type="Proteomes" id="UP001152798"/>
    </source>
</evidence>
<dbReference type="Pfam" id="PF07000">
    <property type="entry name" value="DUF1308"/>
    <property type="match status" value="1"/>
</dbReference>
<dbReference type="PANTHER" id="PTHR13379">
    <property type="entry name" value="UNCHARACTERIZED DUF1308"/>
    <property type="match status" value="1"/>
</dbReference>
<evidence type="ECO:0000313" key="4">
    <source>
        <dbReference type="EMBL" id="CAH1397015.1"/>
    </source>
</evidence>
<evidence type="ECO:0000256" key="1">
    <source>
        <dbReference type="ARBA" id="ARBA00006588"/>
    </source>
</evidence>
<dbReference type="Proteomes" id="UP001152798">
    <property type="component" value="Chromosome 3"/>
</dbReference>